<proteinExistence type="predicted"/>
<feature type="transmembrane region" description="Helical" evidence="7">
    <location>
        <begin position="268"/>
        <end position="286"/>
    </location>
</feature>
<dbReference type="PANTHER" id="PTHR23513">
    <property type="entry name" value="INTEGRAL MEMBRANE EFFLUX PROTEIN-RELATED"/>
    <property type="match status" value="1"/>
</dbReference>
<evidence type="ECO:0000256" key="3">
    <source>
        <dbReference type="ARBA" id="ARBA00022475"/>
    </source>
</evidence>
<dbReference type="OrthoDB" id="9809918at2"/>
<evidence type="ECO:0000259" key="8">
    <source>
        <dbReference type="PROSITE" id="PS50850"/>
    </source>
</evidence>
<feature type="transmembrane region" description="Helical" evidence="7">
    <location>
        <begin position="321"/>
        <end position="344"/>
    </location>
</feature>
<feature type="transmembrane region" description="Helical" evidence="7">
    <location>
        <begin position="169"/>
        <end position="201"/>
    </location>
</feature>
<gene>
    <name evidence="9" type="ORF">D3Y57_04445</name>
</gene>
<dbReference type="CDD" id="cd06173">
    <property type="entry name" value="MFS_MefA_like"/>
    <property type="match status" value="1"/>
</dbReference>
<evidence type="ECO:0000313" key="10">
    <source>
        <dbReference type="Proteomes" id="UP000276254"/>
    </source>
</evidence>
<evidence type="ECO:0000256" key="5">
    <source>
        <dbReference type="ARBA" id="ARBA00022989"/>
    </source>
</evidence>
<evidence type="ECO:0000313" key="9">
    <source>
        <dbReference type="EMBL" id="AYJ85276.1"/>
    </source>
</evidence>
<feature type="transmembrane region" description="Helical" evidence="7">
    <location>
        <begin position="113"/>
        <end position="132"/>
    </location>
</feature>
<dbReference type="Gene3D" id="1.20.1250.20">
    <property type="entry name" value="MFS general substrate transporter like domains"/>
    <property type="match status" value="1"/>
</dbReference>
<dbReference type="InterPro" id="IPR020846">
    <property type="entry name" value="MFS_dom"/>
</dbReference>
<evidence type="ECO:0000256" key="1">
    <source>
        <dbReference type="ARBA" id="ARBA00004651"/>
    </source>
</evidence>
<geneLocation type="plasmid" evidence="9">
    <name>unnamed1</name>
</geneLocation>
<name>A0A494THF6_SPHPE</name>
<dbReference type="GO" id="GO:0022857">
    <property type="term" value="F:transmembrane transporter activity"/>
    <property type="evidence" value="ECO:0007669"/>
    <property type="project" value="InterPro"/>
</dbReference>
<reference evidence="9 10" key="1">
    <citation type="submission" date="2018-09" db="EMBL/GenBank/DDBJ databases">
        <title>Sphingomonas peninsula sp. nov., isolated from fildes peninsula, Antarctic soil.</title>
        <authorList>
            <person name="Yingchao G."/>
        </authorList>
    </citation>
    <scope>NUCLEOTIDE SEQUENCE [LARGE SCALE GENOMIC DNA]</scope>
    <source>
        <strain evidence="9 10">YZ-8</strain>
        <plasmid evidence="9 10">unnamed1</plasmid>
    </source>
</reference>
<organism evidence="9 10">
    <name type="scientific">Sphingomonas paeninsulae</name>
    <dbReference type="NCBI Taxonomy" id="2319844"/>
    <lineage>
        <taxon>Bacteria</taxon>
        <taxon>Pseudomonadati</taxon>
        <taxon>Pseudomonadota</taxon>
        <taxon>Alphaproteobacteria</taxon>
        <taxon>Sphingomonadales</taxon>
        <taxon>Sphingomonadaceae</taxon>
        <taxon>Sphingomonas</taxon>
    </lineage>
</organism>
<protein>
    <submittedName>
        <fullName evidence="9">MFS transporter</fullName>
    </submittedName>
</protein>
<accession>A0A494THF6</accession>
<dbReference type="EMBL" id="CP032828">
    <property type="protein sequence ID" value="AYJ85276.1"/>
    <property type="molecule type" value="Genomic_DNA"/>
</dbReference>
<dbReference type="InterPro" id="IPR036259">
    <property type="entry name" value="MFS_trans_sf"/>
</dbReference>
<dbReference type="PROSITE" id="PS50850">
    <property type="entry name" value="MFS"/>
    <property type="match status" value="1"/>
</dbReference>
<dbReference type="KEGG" id="spha:D3Y57_04445"/>
<feature type="transmembrane region" description="Helical" evidence="7">
    <location>
        <begin position="298"/>
        <end position="315"/>
    </location>
</feature>
<feature type="domain" description="Major facilitator superfamily (MFS) profile" evidence="8">
    <location>
        <begin position="23"/>
        <end position="410"/>
    </location>
</feature>
<dbReference type="PANTHER" id="PTHR23513:SF11">
    <property type="entry name" value="STAPHYLOFERRIN A TRANSPORTER"/>
    <property type="match status" value="1"/>
</dbReference>
<dbReference type="SUPFAM" id="SSF103473">
    <property type="entry name" value="MFS general substrate transporter"/>
    <property type="match status" value="1"/>
</dbReference>
<evidence type="ECO:0000256" key="2">
    <source>
        <dbReference type="ARBA" id="ARBA00022448"/>
    </source>
</evidence>
<sequence>MECHRDHGSPRTGGIGEPLRTPLFRRIWSASLLSNLGLMIQAVGAAWSMIQLTTDASMVALVQTALMLPIMLISIPAGAIADMYDRRKVGLFALSVSLAGATALSVVTALGLITPWGLLGFCFLIGTGMALFGPAWQASVSEQVPAHTLPQAIALNSISYNIARSFGPAIGGIIVAAAGAVAAFTANALLYVPLLIVLLLWRRIQLPSRLPPERLHRAISSGFRYVIHSPSIRIVLWRTLATGVAGGSVSALMPLVARDLLHGNAETYGLILGTFGIGAVAGALNIGRLRQSLSGEQVVSISALVMAAAIAVEAFSKSVLLTGIVLIAAGAAWMISVTVFNIAIQLSAPRWVAGRTLAAYQASICGGIAFGSWLWGTIAQSHGASVALLASAGLMVLTPLLGRWLPMPAASDGDKEAIDMGAPDVALALTARSGPIVVEIEYCVKPDEARAFYGVMQKVQLTRHRNGAYNWSIARDISEPALWTERFHCPTWLDYLRLRSRHTGDEIEIQQAAEHFHSGDAPLRVRRRLERPFGSVRWKDEAPDAGQTEVLPITAT</sequence>
<evidence type="ECO:0000256" key="7">
    <source>
        <dbReference type="SAM" id="Phobius"/>
    </source>
</evidence>
<feature type="transmembrane region" description="Helical" evidence="7">
    <location>
        <begin position="382"/>
        <end position="401"/>
    </location>
</feature>
<keyword evidence="2" id="KW-0813">Transport</keyword>
<feature type="transmembrane region" description="Helical" evidence="7">
    <location>
        <begin position="356"/>
        <end position="376"/>
    </location>
</feature>
<dbReference type="Pfam" id="PF05977">
    <property type="entry name" value="MFS_3"/>
    <property type="match status" value="1"/>
</dbReference>
<dbReference type="AlphaFoldDB" id="A0A494THF6"/>
<feature type="transmembrane region" description="Helical" evidence="7">
    <location>
        <begin position="235"/>
        <end position="256"/>
    </location>
</feature>
<keyword evidence="10" id="KW-1185">Reference proteome</keyword>
<evidence type="ECO:0000256" key="6">
    <source>
        <dbReference type="ARBA" id="ARBA00023136"/>
    </source>
</evidence>
<keyword evidence="9" id="KW-0614">Plasmid</keyword>
<feature type="transmembrane region" description="Helical" evidence="7">
    <location>
        <begin position="56"/>
        <end position="77"/>
    </location>
</feature>
<keyword evidence="6 7" id="KW-0472">Membrane</keyword>
<feature type="transmembrane region" description="Helical" evidence="7">
    <location>
        <begin position="89"/>
        <end position="107"/>
    </location>
</feature>
<dbReference type="InterPro" id="IPR010290">
    <property type="entry name" value="TM_effector"/>
</dbReference>
<keyword evidence="4 7" id="KW-0812">Transmembrane</keyword>
<dbReference type="Proteomes" id="UP000276254">
    <property type="component" value="Plasmid unnamed1"/>
</dbReference>
<keyword evidence="5 7" id="KW-1133">Transmembrane helix</keyword>
<comment type="subcellular location">
    <subcellularLocation>
        <location evidence="1">Cell membrane</location>
        <topology evidence="1">Multi-pass membrane protein</topology>
    </subcellularLocation>
</comment>
<dbReference type="RefSeq" id="WP_121151711.1">
    <property type="nucleotide sequence ID" value="NZ_CP032828.1"/>
</dbReference>
<dbReference type="GO" id="GO:0005886">
    <property type="term" value="C:plasma membrane"/>
    <property type="evidence" value="ECO:0007669"/>
    <property type="project" value="UniProtKB-SubCell"/>
</dbReference>
<keyword evidence="3" id="KW-1003">Cell membrane</keyword>
<evidence type="ECO:0000256" key="4">
    <source>
        <dbReference type="ARBA" id="ARBA00022692"/>
    </source>
</evidence>